<dbReference type="Proteomes" id="UP001597497">
    <property type="component" value="Unassembled WGS sequence"/>
</dbReference>
<gene>
    <name evidence="7" type="ORF">ACFSUC_03975</name>
</gene>
<evidence type="ECO:0000313" key="7">
    <source>
        <dbReference type="EMBL" id="MFD2670767.1"/>
    </source>
</evidence>
<keyword evidence="1" id="KW-0805">Transcription regulation</keyword>
<dbReference type="InterPro" id="IPR018062">
    <property type="entry name" value="HTH_AraC-typ_CS"/>
</dbReference>
<dbReference type="EMBL" id="JBHUMM010000006">
    <property type="protein sequence ID" value="MFD2670767.1"/>
    <property type="molecule type" value="Genomic_DNA"/>
</dbReference>
<dbReference type="SUPFAM" id="SSF46689">
    <property type="entry name" value="Homeodomain-like"/>
    <property type="match status" value="2"/>
</dbReference>
<dbReference type="InterPro" id="IPR020449">
    <property type="entry name" value="Tscrpt_reg_AraC-type_HTH"/>
</dbReference>
<dbReference type="PANTHER" id="PTHR43280">
    <property type="entry name" value="ARAC-FAMILY TRANSCRIPTIONAL REGULATOR"/>
    <property type="match status" value="1"/>
</dbReference>
<feature type="domain" description="Response regulatory" evidence="6">
    <location>
        <begin position="4"/>
        <end position="121"/>
    </location>
</feature>
<evidence type="ECO:0000313" key="8">
    <source>
        <dbReference type="Proteomes" id="UP001597497"/>
    </source>
</evidence>
<dbReference type="PRINTS" id="PR00032">
    <property type="entry name" value="HTHARAC"/>
</dbReference>
<dbReference type="InterPro" id="IPR011006">
    <property type="entry name" value="CheY-like_superfamily"/>
</dbReference>
<dbReference type="SUPFAM" id="SSF52172">
    <property type="entry name" value="CheY-like"/>
    <property type="match status" value="1"/>
</dbReference>
<evidence type="ECO:0000256" key="3">
    <source>
        <dbReference type="ARBA" id="ARBA00023163"/>
    </source>
</evidence>
<protein>
    <submittedName>
        <fullName evidence="7">Response regulator</fullName>
    </submittedName>
</protein>
<keyword evidence="4" id="KW-0597">Phosphoprotein</keyword>
<dbReference type="PROSITE" id="PS00041">
    <property type="entry name" value="HTH_ARAC_FAMILY_1"/>
    <property type="match status" value="1"/>
</dbReference>
<dbReference type="SMART" id="SM00448">
    <property type="entry name" value="REC"/>
    <property type="match status" value="1"/>
</dbReference>
<evidence type="ECO:0000259" key="6">
    <source>
        <dbReference type="PROSITE" id="PS50110"/>
    </source>
</evidence>
<dbReference type="Pfam" id="PF00072">
    <property type="entry name" value="Response_reg"/>
    <property type="match status" value="1"/>
</dbReference>
<dbReference type="InterPro" id="IPR001789">
    <property type="entry name" value="Sig_transdc_resp-reg_receiver"/>
</dbReference>
<dbReference type="PROSITE" id="PS50110">
    <property type="entry name" value="RESPONSE_REGULATORY"/>
    <property type="match status" value="1"/>
</dbReference>
<dbReference type="Pfam" id="PF12833">
    <property type="entry name" value="HTH_18"/>
    <property type="match status" value="1"/>
</dbReference>
<comment type="caution">
    <text evidence="7">The sequence shown here is derived from an EMBL/GenBank/DDBJ whole genome shotgun (WGS) entry which is preliminary data.</text>
</comment>
<dbReference type="RefSeq" id="WP_379928197.1">
    <property type="nucleotide sequence ID" value="NZ_JBHUMM010000006.1"/>
</dbReference>
<dbReference type="InterPro" id="IPR009057">
    <property type="entry name" value="Homeodomain-like_sf"/>
</dbReference>
<reference evidence="8" key="1">
    <citation type="journal article" date="2019" name="Int. J. Syst. Evol. Microbiol.">
        <title>The Global Catalogue of Microorganisms (GCM) 10K type strain sequencing project: providing services to taxonomists for standard genome sequencing and annotation.</title>
        <authorList>
            <consortium name="The Broad Institute Genomics Platform"/>
            <consortium name="The Broad Institute Genome Sequencing Center for Infectious Disease"/>
            <person name="Wu L."/>
            <person name="Ma J."/>
        </authorList>
    </citation>
    <scope>NUCLEOTIDE SEQUENCE [LARGE SCALE GENOMIC DNA]</scope>
    <source>
        <strain evidence="8">KCTC 33676</strain>
    </source>
</reference>
<dbReference type="CDD" id="cd17536">
    <property type="entry name" value="REC_YesN-like"/>
    <property type="match status" value="1"/>
</dbReference>
<dbReference type="InterPro" id="IPR018060">
    <property type="entry name" value="HTH_AraC"/>
</dbReference>
<evidence type="ECO:0000256" key="2">
    <source>
        <dbReference type="ARBA" id="ARBA00023125"/>
    </source>
</evidence>
<sequence length="522" mass="60502">MMIRILIADDEQIERVALEKILSSHMTDIEIIGQAKNGKEAVEMALTWKPDLILMDIRMPAMDGLEAVRRIREEDEEVKFIMVSAYDMFEYARQALRLGVTDYMLKPSKSSVILETVQRVVDGIRAERAHKQSLEHQQHALDTLLPMLETDLVTQLLFDHVHEVQLQELLALKGIEAGQQMMVISLMLRPALEQQLNRDVRVEWYVTLKQQLQAFSDFWVGPISGLQIPVIIFNSSATSGRAHTAYRLKAFFDRIRGKLPAELVAGVSLPRTHFTELSQAYHESLLALSNVQRAYQIYYYEDAVERKQAHAAAADMRLEKEMLDEARKGELERVHQLFAQWMEHVHQQGESSMLETQQHVLDLLLLIWRMTEEAGATISKPYLSFQSADMHQLKKEAMAIMQRMLQEYQAIKQELSPDVVYRMKAFIRKHAHEDISLEMIGEHVQLSPFYVSKIFKEQCKMNYIDYLTDCRIEKAKQLMQDPEISLKQIAFDIGYHDPNYFSRVFKKVCGLSPTEYRKAIRA</sequence>
<proteinExistence type="predicted"/>
<dbReference type="SMART" id="SM00342">
    <property type="entry name" value="HTH_ARAC"/>
    <property type="match status" value="1"/>
</dbReference>
<dbReference type="Gene3D" id="1.10.10.60">
    <property type="entry name" value="Homeodomain-like"/>
    <property type="match status" value="2"/>
</dbReference>
<feature type="modified residue" description="4-aspartylphosphate" evidence="4">
    <location>
        <position position="56"/>
    </location>
</feature>
<dbReference type="PANTHER" id="PTHR43280:SF28">
    <property type="entry name" value="HTH-TYPE TRANSCRIPTIONAL ACTIVATOR RHAS"/>
    <property type="match status" value="1"/>
</dbReference>
<feature type="domain" description="HTH araC/xylS-type" evidence="5">
    <location>
        <begin position="421"/>
        <end position="519"/>
    </location>
</feature>
<dbReference type="Gene3D" id="3.40.50.2300">
    <property type="match status" value="1"/>
</dbReference>
<evidence type="ECO:0000256" key="1">
    <source>
        <dbReference type="ARBA" id="ARBA00023015"/>
    </source>
</evidence>
<keyword evidence="3" id="KW-0804">Transcription</keyword>
<accession>A0ABW5R9F9</accession>
<name>A0ABW5R9F9_9BACL</name>
<evidence type="ECO:0000259" key="5">
    <source>
        <dbReference type="PROSITE" id="PS01124"/>
    </source>
</evidence>
<evidence type="ECO:0000256" key="4">
    <source>
        <dbReference type="PROSITE-ProRule" id="PRU00169"/>
    </source>
</evidence>
<keyword evidence="2" id="KW-0238">DNA-binding</keyword>
<dbReference type="PROSITE" id="PS01124">
    <property type="entry name" value="HTH_ARAC_FAMILY_2"/>
    <property type="match status" value="1"/>
</dbReference>
<organism evidence="7 8">
    <name type="scientific">Marinicrinis sediminis</name>
    <dbReference type="NCBI Taxonomy" id="1652465"/>
    <lineage>
        <taxon>Bacteria</taxon>
        <taxon>Bacillati</taxon>
        <taxon>Bacillota</taxon>
        <taxon>Bacilli</taxon>
        <taxon>Bacillales</taxon>
        <taxon>Paenibacillaceae</taxon>
    </lineage>
</organism>
<keyword evidence="8" id="KW-1185">Reference proteome</keyword>